<evidence type="ECO:0000256" key="5">
    <source>
        <dbReference type="ARBA" id="ARBA00023157"/>
    </source>
</evidence>
<dbReference type="Pfam" id="PF10411">
    <property type="entry name" value="DsbC_N"/>
    <property type="match status" value="1"/>
</dbReference>
<dbReference type="GO" id="GO:0042597">
    <property type="term" value="C:periplasmic space"/>
    <property type="evidence" value="ECO:0007669"/>
    <property type="project" value="UniProtKB-SubCell"/>
</dbReference>
<dbReference type="NCBIfam" id="NF008657">
    <property type="entry name" value="PRK11657.1"/>
    <property type="match status" value="1"/>
</dbReference>
<evidence type="ECO:0000256" key="1">
    <source>
        <dbReference type="ARBA" id="ARBA00004418"/>
    </source>
</evidence>
<dbReference type="InterPro" id="IPR036249">
    <property type="entry name" value="Thioredoxin-like_sf"/>
</dbReference>
<feature type="chain" id="PRO_5010394279" description="Thiol:disulfide interchange protein" evidence="7">
    <location>
        <begin position="33"/>
        <end position="278"/>
    </location>
</feature>
<feature type="domain" description="Disulphide bond isomerase DsbC/G N-terminal" evidence="8">
    <location>
        <begin position="72"/>
        <end position="99"/>
    </location>
</feature>
<dbReference type="PANTHER" id="PTHR35272">
    <property type="entry name" value="THIOL:DISULFIDE INTERCHANGE PROTEIN DSBC-RELATED"/>
    <property type="match status" value="1"/>
</dbReference>
<dbReference type="EMBL" id="FMUN01000002">
    <property type="protein sequence ID" value="SCY03051.1"/>
    <property type="molecule type" value="Genomic_DNA"/>
</dbReference>
<sequence length="278" mass="29988">MDTFSRFVRLPRPRALTFLSLLAGMAALPACAERPEDLPPAVKAMEGQGLEVVNRFEAPGGLTGYAARAGGQEVILYATPDGEHVLAGTMLDAQGNNLTRQQMAEHMPGPDMSDAWADLEAANWVAEGAEDPKRVAYVFTDPNCPYCNALWKANQPYYEEGLQVRYLPVAMLKESSLGKATAILSAEDPAEAMGRHERSFGEGGIDPVPAPEGPEARKVHANTQLMQELGVRGTPAVFYRTGSGGVKSVSGMPGLDRLAEIYRLPKQDTGDPSLSRFR</sequence>
<evidence type="ECO:0000256" key="4">
    <source>
        <dbReference type="ARBA" id="ARBA00022764"/>
    </source>
</evidence>
<evidence type="ECO:0000256" key="7">
    <source>
        <dbReference type="RuleBase" id="RU364038"/>
    </source>
</evidence>
<evidence type="ECO:0000313" key="10">
    <source>
        <dbReference type="EMBL" id="SCY03051.1"/>
    </source>
</evidence>
<name>A0A0P9CKG7_9GAMM</name>
<gene>
    <name evidence="10" type="ORF">SAMN05661077_1099</name>
</gene>
<keyword evidence="6 7" id="KW-0676">Redox-active center</keyword>
<dbReference type="AlphaFoldDB" id="A0A0P9CKG7"/>
<comment type="similarity">
    <text evidence="2 7">Belongs to the thioredoxin family. DsbC subfamily.</text>
</comment>
<evidence type="ECO:0000256" key="2">
    <source>
        <dbReference type="ARBA" id="ARBA00009813"/>
    </source>
</evidence>
<comment type="subcellular location">
    <subcellularLocation>
        <location evidence="1 7">Periplasm</location>
    </subcellularLocation>
</comment>
<dbReference type="SUPFAM" id="SSF52833">
    <property type="entry name" value="Thioredoxin-like"/>
    <property type="match status" value="1"/>
</dbReference>
<dbReference type="InterPro" id="IPR009094">
    <property type="entry name" value="DiS-bond_isomerase_DsbC/G_N_sf"/>
</dbReference>
<evidence type="ECO:0000313" key="11">
    <source>
        <dbReference type="Proteomes" id="UP000183104"/>
    </source>
</evidence>
<dbReference type="Proteomes" id="UP000183104">
    <property type="component" value="Unassembled WGS sequence"/>
</dbReference>
<dbReference type="OrthoDB" id="5298214at2"/>
<dbReference type="CDD" id="cd03020">
    <property type="entry name" value="DsbA_DsbC_DsbG"/>
    <property type="match status" value="1"/>
</dbReference>
<dbReference type="Gene3D" id="3.10.450.70">
    <property type="entry name" value="Disulphide bond isomerase, DsbC/G, N-terminal"/>
    <property type="match status" value="1"/>
</dbReference>
<evidence type="ECO:0000259" key="9">
    <source>
        <dbReference type="Pfam" id="PF13098"/>
    </source>
</evidence>
<evidence type="ECO:0000256" key="3">
    <source>
        <dbReference type="ARBA" id="ARBA00022729"/>
    </source>
</evidence>
<protein>
    <recommendedName>
        <fullName evidence="7">Thiol:disulfide interchange protein</fullName>
    </recommendedName>
</protein>
<dbReference type="RefSeq" id="WP_054966421.1">
    <property type="nucleotide sequence ID" value="NZ_FMUN01000002.1"/>
</dbReference>
<feature type="signal peptide" evidence="7">
    <location>
        <begin position="1"/>
        <end position="32"/>
    </location>
</feature>
<comment type="function">
    <text evidence="7">Required for disulfide bond formation in some periplasmic proteins. Acts by transferring its disulfide bond to other proteins and is reduced in the process.</text>
</comment>
<dbReference type="Gene3D" id="3.40.30.10">
    <property type="entry name" value="Glutaredoxin"/>
    <property type="match status" value="1"/>
</dbReference>
<dbReference type="InterPro" id="IPR018950">
    <property type="entry name" value="DiS-bond_isomerase_DsbC/G_N"/>
</dbReference>
<reference evidence="11" key="1">
    <citation type="submission" date="2016-10" db="EMBL/GenBank/DDBJ databases">
        <authorList>
            <person name="Varghese N."/>
        </authorList>
    </citation>
    <scope>NUCLEOTIDE SEQUENCE [LARGE SCALE GENOMIC DNA]</scope>
    <source>
        <strain evidence="11">HL 19</strain>
    </source>
</reference>
<dbReference type="InterPro" id="IPR033954">
    <property type="entry name" value="DiS-bond_Isoase_DsbC/G"/>
</dbReference>
<keyword evidence="11" id="KW-1185">Reference proteome</keyword>
<dbReference type="InterPro" id="IPR051470">
    <property type="entry name" value="Thiol:disulfide_interchange"/>
</dbReference>
<organism evidence="10 11">
    <name type="scientific">Thiohalorhabdus denitrificans</name>
    <dbReference type="NCBI Taxonomy" id="381306"/>
    <lineage>
        <taxon>Bacteria</taxon>
        <taxon>Pseudomonadati</taxon>
        <taxon>Pseudomonadota</taxon>
        <taxon>Gammaproteobacteria</taxon>
        <taxon>Thiohalorhabdales</taxon>
        <taxon>Thiohalorhabdaceae</taxon>
        <taxon>Thiohalorhabdus</taxon>
    </lineage>
</organism>
<keyword evidence="5" id="KW-1015">Disulfide bond</keyword>
<proteinExistence type="inferred from homology"/>
<dbReference type="STRING" id="381306.AN478_09700"/>
<dbReference type="PATRIC" id="fig|381306.5.peg.684"/>
<feature type="domain" description="Thioredoxin-like fold" evidence="9">
    <location>
        <begin position="131"/>
        <end position="250"/>
    </location>
</feature>
<keyword evidence="4 7" id="KW-0574">Periplasm</keyword>
<dbReference type="Pfam" id="PF13098">
    <property type="entry name" value="Thioredoxin_2"/>
    <property type="match status" value="1"/>
</dbReference>
<dbReference type="SUPFAM" id="SSF54423">
    <property type="entry name" value="DsbC/DsbG N-terminal domain-like"/>
    <property type="match status" value="1"/>
</dbReference>
<evidence type="ECO:0000259" key="8">
    <source>
        <dbReference type="Pfam" id="PF10411"/>
    </source>
</evidence>
<dbReference type="PANTHER" id="PTHR35272:SF4">
    <property type="entry name" value="THIOL:DISULFIDE INTERCHANGE PROTEIN DSBG"/>
    <property type="match status" value="1"/>
</dbReference>
<dbReference type="InterPro" id="IPR012336">
    <property type="entry name" value="Thioredoxin-like_fold"/>
</dbReference>
<evidence type="ECO:0000256" key="6">
    <source>
        <dbReference type="ARBA" id="ARBA00023284"/>
    </source>
</evidence>
<keyword evidence="3 7" id="KW-0732">Signal</keyword>
<accession>A0A0P9CKG7</accession>